<dbReference type="PANTHER" id="PTHR43280">
    <property type="entry name" value="ARAC-FAMILY TRANSCRIPTIONAL REGULATOR"/>
    <property type="match status" value="1"/>
</dbReference>
<evidence type="ECO:0000313" key="6">
    <source>
        <dbReference type="Proteomes" id="UP000001556"/>
    </source>
</evidence>
<evidence type="ECO:0000256" key="1">
    <source>
        <dbReference type="ARBA" id="ARBA00023015"/>
    </source>
</evidence>
<dbReference type="InterPro" id="IPR003313">
    <property type="entry name" value="AraC-bd"/>
</dbReference>
<dbReference type="GO" id="GO:0003700">
    <property type="term" value="F:DNA-binding transcription factor activity"/>
    <property type="evidence" value="ECO:0007669"/>
    <property type="project" value="InterPro"/>
</dbReference>
<dbReference type="SUPFAM" id="SSF46689">
    <property type="entry name" value="Homeodomain-like"/>
    <property type="match status" value="2"/>
</dbReference>
<keyword evidence="1" id="KW-0805">Transcription regulation</keyword>
<dbReference type="EMBL" id="CP000612">
    <property type="protein sequence ID" value="ABO50036.1"/>
    <property type="molecule type" value="Genomic_DNA"/>
</dbReference>
<keyword evidence="3" id="KW-0804">Transcription</keyword>
<dbReference type="PANTHER" id="PTHR43280:SF26">
    <property type="entry name" value="ARAC-FAMILY TRANSCRIPTIONAL REGULATOR"/>
    <property type="match status" value="1"/>
</dbReference>
<proteinExistence type="predicted"/>
<sequence length="240" mass="28309">MDELRNILCERRIYTNSCLSHAHSFGQLLLPLQGTLFIETNLHRVRLDNKHLFFLPPGDNHTFYSKDKNEFLVLDIPASLLPEQNYKNMDGGVYLPLDQRWESLRFLFLSETGAHSKPNPSLHDLFRYASRLLYNFDQPVSIQYVQNHYQEKISLEYLAALEHYNPSYYCQWFQKKTGLSPLAFIQKLRLEKAKYLLINTDFSLLRIAQEVGYEQQSSLARLFRQKEGMSASDYRKAFQR</sequence>
<keyword evidence="6" id="KW-1185">Reference proteome</keyword>
<dbReference type="InterPro" id="IPR009057">
    <property type="entry name" value="Homeodomain-like_sf"/>
</dbReference>
<dbReference type="Gene3D" id="1.10.10.60">
    <property type="entry name" value="Homeodomain-like"/>
    <property type="match status" value="2"/>
</dbReference>
<evidence type="ECO:0000313" key="5">
    <source>
        <dbReference type="EMBL" id="ABO50036.1"/>
    </source>
</evidence>
<dbReference type="PROSITE" id="PS00041">
    <property type="entry name" value="HTH_ARAC_FAMILY_1"/>
    <property type="match status" value="1"/>
</dbReference>
<evidence type="ECO:0000256" key="3">
    <source>
        <dbReference type="ARBA" id="ARBA00023163"/>
    </source>
</evidence>
<dbReference type="SMART" id="SM00342">
    <property type="entry name" value="HTH_ARAC"/>
    <property type="match status" value="1"/>
</dbReference>
<organism evidence="5 6">
    <name type="scientific">Desulforamulus reducens (strain ATCC BAA-1160 / DSM 100696 / MI-1)</name>
    <name type="common">Desulfotomaculum reducens</name>
    <dbReference type="NCBI Taxonomy" id="349161"/>
    <lineage>
        <taxon>Bacteria</taxon>
        <taxon>Bacillati</taxon>
        <taxon>Bacillota</taxon>
        <taxon>Clostridia</taxon>
        <taxon>Eubacteriales</taxon>
        <taxon>Peptococcaceae</taxon>
        <taxon>Desulforamulus</taxon>
    </lineage>
</organism>
<accession>A4J4N3</accession>
<dbReference type="OrthoDB" id="1681793at2"/>
<gene>
    <name evidence="5" type="ordered locus">Dred_1506</name>
</gene>
<keyword evidence="2" id="KW-0238">DNA-binding</keyword>
<evidence type="ECO:0000256" key="2">
    <source>
        <dbReference type="ARBA" id="ARBA00023125"/>
    </source>
</evidence>
<dbReference type="GO" id="GO:0043565">
    <property type="term" value="F:sequence-specific DNA binding"/>
    <property type="evidence" value="ECO:0007669"/>
    <property type="project" value="InterPro"/>
</dbReference>
<dbReference type="KEGG" id="drm:Dred_1506"/>
<dbReference type="InterPro" id="IPR018060">
    <property type="entry name" value="HTH_AraC"/>
</dbReference>
<dbReference type="InterPro" id="IPR011051">
    <property type="entry name" value="RmlC_Cupin_sf"/>
</dbReference>
<dbReference type="RefSeq" id="WP_011877852.1">
    <property type="nucleotide sequence ID" value="NC_009253.1"/>
</dbReference>
<dbReference type="STRING" id="349161.Dred_1506"/>
<dbReference type="AlphaFoldDB" id="A4J4N3"/>
<reference evidence="5 6" key="1">
    <citation type="submission" date="2007-03" db="EMBL/GenBank/DDBJ databases">
        <title>Complete sequence of Desulfotomaculum reducens MI-1.</title>
        <authorList>
            <consortium name="US DOE Joint Genome Institute"/>
            <person name="Copeland A."/>
            <person name="Lucas S."/>
            <person name="Lapidus A."/>
            <person name="Barry K."/>
            <person name="Detter J.C."/>
            <person name="Glavina del Rio T."/>
            <person name="Hammon N."/>
            <person name="Israni S."/>
            <person name="Dalin E."/>
            <person name="Tice H."/>
            <person name="Pitluck S."/>
            <person name="Sims D."/>
            <person name="Brettin T."/>
            <person name="Bruce D."/>
            <person name="Han C."/>
            <person name="Tapia R."/>
            <person name="Schmutz J."/>
            <person name="Larimer F."/>
            <person name="Land M."/>
            <person name="Hauser L."/>
            <person name="Kyrpides N."/>
            <person name="Kim E."/>
            <person name="Tebo B.M."/>
            <person name="Richardson P."/>
        </authorList>
    </citation>
    <scope>NUCLEOTIDE SEQUENCE [LARGE SCALE GENOMIC DNA]</scope>
    <source>
        <strain evidence="5 6">MI-1</strain>
    </source>
</reference>
<dbReference type="Pfam" id="PF12833">
    <property type="entry name" value="HTH_18"/>
    <property type="match status" value="1"/>
</dbReference>
<dbReference type="Pfam" id="PF02311">
    <property type="entry name" value="AraC_binding"/>
    <property type="match status" value="1"/>
</dbReference>
<dbReference type="eggNOG" id="COG2207">
    <property type="taxonomic scope" value="Bacteria"/>
</dbReference>
<dbReference type="Proteomes" id="UP000001556">
    <property type="component" value="Chromosome"/>
</dbReference>
<feature type="domain" description="HTH araC/xylS-type" evidence="4">
    <location>
        <begin position="139"/>
        <end position="237"/>
    </location>
</feature>
<evidence type="ECO:0000259" key="4">
    <source>
        <dbReference type="PROSITE" id="PS01124"/>
    </source>
</evidence>
<dbReference type="SUPFAM" id="SSF51182">
    <property type="entry name" value="RmlC-like cupins"/>
    <property type="match status" value="1"/>
</dbReference>
<dbReference type="InterPro" id="IPR018062">
    <property type="entry name" value="HTH_AraC-typ_CS"/>
</dbReference>
<name>A4J4N3_DESRM</name>
<protein>
    <submittedName>
        <fullName evidence="5">Transcriptional regulator, AraC family</fullName>
    </submittedName>
</protein>
<dbReference type="HOGENOM" id="CLU_000445_88_15_9"/>
<dbReference type="PROSITE" id="PS01124">
    <property type="entry name" value="HTH_ARAC_FAMILY_2"/>
    <property type="match status" value="1"/>
</dbReference>